<evidence type="ECO:0000259" key="13">
    <source>
        <dbReference type="Pfam" id="PF20653"/>
    </source>
</evidence>
<evidence type="ECO:0000259" key="12">
    <source>
        <dbReference type="Pfam" id="PF06419"/>
    </source>
</evidence>
<name>A0A9P6W1M2_MAUEX</name>
<evidence type="ECO:0000256" key="10">
    <source>
        <dbReference type="RuleBase" id="RU365075"/>
    </source>
</evidence>
<evidence type="ECO:0000256" key="3">
    <source>
        <dbReference type="ARBA" id="ARBA00020973"/>
    </source>
</evidence>
<dbReference type="EMBL" id="PUHR01000180">
    <property type="protein sequence ID" value="KAG0660154.1"/>
    <property type="molecule type" value="Genomic_DNA"/>
</dbReference>
<evidence type="ECO:0000313" key="15">
    <source>
        <dbReference type="Proteomes" id="UP000750334"/>
    </source>
</evidence>
<dbReference type="Proteomes" id="UP000750334">
    <property type="component" value="Unassembled WGS sequence"/>
</dbReference>
<keyword evidence="7 10" id="KW-0472">Membrane</keyword>
<dbReference type="InterPro" id="IPR048369">
    <property type="entry name" value="COG6_C"/>
</dbReference>
<evidence type="ECO:0000256" key="6">
    <source>
        <dbReference type="ARBA" id="ARBA00023034"/>
    </source>
</evidence>
<dbReference type="AlphaFoldDB" id="A0A9P6W1M2"/>
<dbReference type="GO" id="GO:0000139">
    <property type="term" value="C:Golgi membrane"/>
    <property type="evidence" value="ECO:0007669"/>
    <property type="project" value="UniProtKB-SubCell"/>
</dbReference>
<reference evidence="14 15" key="1">
    <citation type="submission" date="2020-11" db="EMBL/GenBank/DDBJ databases">
        <title>Kefir isolates.</title>
        <authorList>
            <person name="Marcisauskas S."/>
            <person name="Kim Y."/>
            <person name="Blasche S."/>
        </authorList>
    </citation>
    <scope>NUCLEOTIDE SEQUENCE [LARGE SCALE GENOMIC DNA]</scope>
    <source>
        <strain evidence="14 15">OG2</strain>
    </source>
</reference>
<keyword evidence="15" id="KW-1185">Reference proteome</keyword>
<sequence>MEFIDYQDFSVADTIASELPSGYSLPEPMQRLNLSTFVSDNKTSKNNLMDSNFKLPDLISSDSNTTEVNKLANATLYDKMVQYAAISINALNTNDEEMRESSNIVTNNSEPISTSSKRHDRDKMARDLNNMVSGSQIDLKSLDTKNIVLSKKLSKILNDYNSSNYQNTIELKRNLEFLEENKNKIVLDKTKLISPDYTGTLSRRTFRSDIENEVLKEHIKVLEEFRPIIRRIKRFSGPLEKIRQEANSIISEEVGHSESAKNGNTRLLNTIDALRNDMELIQTKKKLLLSIKEKFTLNQVQDDIIVNGQINNEYFDVLNKIIKINEHATYLLALPQDKAGSALLSKVNEYNDIINKRIFNYLMDFIYNFESGESGIFDKQLNNVYDTNIFQRALVYLSNDVEYFQDFVSKVTSVRSKMVLDKFLSQFDINKKIKNDDVKPIILSAHDPIRYISDVLASVHSLIANEADFVKSLFKFQYETFENTPKSILQENQDEFLKGLDIKLLNDIVKSIANTCRIRIEQIIKFEESDIMNFEIVQLLELYHLMFVKKGIAKDNDLIKNMDSLKKTSNKKIKVCFTKFLTDNIKPIQYTENSDSLPPDWVSDYLNKLVDFFELYERSKGSSYFESSSDDNKDESSITETTLNNEMLDTIVKEPFLATLIKQVTEAFPQARKNEHIKTSLLTVEINCFDLIKTRLQPFRNTILKTENIKESIFNLITKKLNEFVSQMKEIQTKFLFENTGLGLYHNLFNMISPITSIQDELDYDMYLSLNENPLMNLDTINENVHDKLNDYLPQAMTDIQEKLLFKLTSPTIADEISDDCFTKLSKFYGLFQKILIHLNETSEQKVLEILNFSPIEFHTLVGLE</sequence>
<comment type="subunit">
    <text evidence="10">Component of the conserved oligomeric Golgi complex.</text>
</comment>
<feature type="region of interest" description="Disordered" evidence="11">
    <location>
        <begin position="101"/>
        <end position="120"/>
    </location>
</feature>
<gene>
    <name evidence="14" type="primary">COG6</name>
    <name evidence="14" type="ORF">C6P45_001681</name>
</gene>
<evidence type="ECO:0000256" key="11">
    <source>
        <dbReference type="SAM" id="MobiDB-lite"/>
    </source>
</evidence>
<keyword evidence="4 10" id="KW-0813">Transport</keyword>
<evidence type="ECO:0000256" key="5">
    <source>
        <dbReference type="ARBA" id="ARBA00022927"/>
    </source>
</evidence>
<comment type="caution">
    <text evidence="14">The sequence shown here is derived from an EMBL/GenBank/DDBJ whole genome shotgun (WGS) entry which is preliminary data.</text>
</comment>
<dbReference type="InterPro" id="IPR010490">
    <property type="entry name" value="COG6"/>
</dbReference>
<feature type="domain" description="Conserved oligomeric complex COG6 N-terminal" evidence="12">
    <location>
        <begin position="202"/>
        <end position="307"/>
    </location>
</feature>
<evidence type="ECO:0000256" key="7">
    <source>
        <dbReference type="ARBA" id="ARBA00023136"/>
    </source>
</evidence>
<dbReference type="SMART" id="SM01087">
    <property type="entry name" value="COG6"/>
    <property type="match status" value="1"/>
</dbReference>
<feature type="compositionally biased region" description="Polar residues" evidence="11">
    <location>
        <begin position="101"/>
        <end position="115"/>
    </location>
</feature>
<keyword evidence="6 10" id="KW-0333">Golgi apparatus</keyword>
<comment type="function">
    <text evidence="10">Acts as component of the peripheral membrane COG complex that is involved in intra-Golgi protein trafficking. COG is located at the cis-Golgi, and regulates tethering of retrograde intra-Golgi vesicles and possibly a number of other membrane trafficking events.</text>
</comment>
<proteinExistence type="inferred from homology"/>
<dbReference type="GO" id="GO:0017119">
    <property type="term" value="C:Golgi transport complex"/>
    <property type="evidence" value="ECO:0007669"/>
    <property type="project" value="UniProtKB-UniRule"/>
</dbReference>
<dbReference type="Pfam" id="PF06419">
    <property type="entry name" value="COG6_N"/>
    <property type="match status" value="1"/>
</dbReference>
<accession>A0A9P6W1M2</accession>
<evidence type="ECO:0000256" key="4">
    <source>
        <dbReference type="ARBA" id="ARBA00022448"/>
    </source>
</evidence>
<evidence type="ECO:0000256" key="2">
    <source>
        <dbReference type="ARBA" id="ARBA00011023"/>
    </source>
</evidence>
<comment type="function">
    <text evidence="9">Acts as a component of the peripheral membrane COG complex that is involved in intra-Golgi protein trafficking. COG is located at the cis-Golgi, and regulates tethering of retrograde intra-Golgi vesicles and possibly a number of other membrane trafficking events.</text>
</comment>
<dbReference type="OrthoDB" id="272987at2759"/>
<evidence type="ECO:0000256" key="9">
    <source>
        <dbReference type="ARBA" id="ARBA00043873"/>
    </source>
</evidence>
<dbReference type="InterPro" id="IPR048368">
    <property type="entry name" value="COG6_N"/>
</dbReference>
<evidence type="ECO:0000313" key="14">
    <source>
        <dbReference type="EMBL" id="KAG0660154.1"/>
    </source>
</evidence>
<dbReference type="Pfam" id="PF20653">
    <property type="entry name" value="COG6_C"/>
    <property type="match status" value="1"/>
</dbReference>
<dbReference type="GO" id="GO:0015031">
    <property type="term" value="P:protein transport"/>
    <property type="evidence" value="ECO:0007669"/>
    <property type="project" value="UniProtKB-KW"/>
</dbReference>
<evidence type="ECO:0000256" key="8">
    <source>
        <dbReference type="ARBA" id="ARBA00031348"/>
    </source>
</evidence>
<dbReference type="PANTHER" id="PTHR21506:SF0">
    <property type="entry name" value="CONSERVED OLIGOMERIC GOLGI COMPLEX SUBUNIT 6"/>
    <property type="match status" value="1"/>
</dbReference>
<dbReference type="PANTHER" id="PTHR21506">
    <property type="entry name" value="COMPONENT OF OLIGOMERIC GOLGI COMPLEX 6"/>
    <property type="match status" value="1"/>
</dbReference>
<keyword evidence="5 10" id="KW-0653">Protein transport</keyword>
<organism evidence="14 15">
    <name type="scientific">Maudiozyma exigua</name>
    <name type="common">Yeast</name>
    <name type="synonym">Kazachstania exigua</name>
    <dbReference type="NCBI Taxonomy" id="34358"/>
    <lineage>
        <taxon>Eukaryota</taxon>
        <taxon>Fungi</taxon>
        <taxon>Dikarya</taxon>
        <taxon>Ascomycota</taxon>
        <taxon>Saccharomycotina</taxon>
        <taxon>Saccharomycetes</taxon>
        <taxon>Saccharomycetales</taxon>
        <taxon>Saccharomycetaceae</taxon>
        <taxon>Maudiozyma</taxon>
    </lineage>
</organism>
<feature type="domain" description="Conserved Oligomeric Golgi complex subunit 6 C-terminal" evidence="13">
    <location>
        <begin position="338"/>
        <end position="861"/>
    </location>
</feature>
<comment type="similarity">
    <text evidence="2 10">Belongs to the COG6 family.</text>
</comment>
<protein>
    <recommendedName>
        <fullName evidence="3 10">Conserved oligomeric Golgi complex subunit 6</fullName>
        <shortName evidence="10">COG complex subunit 6</shortName>
    </recommendedName>
    <alternativeName>
        <fullName evidence="8 10">Component of oligomeric Golgi complex 6</fullName>
    </alternativeName>
</protein>
<dbReference type="GO" id="GO:0006891">
    <property type="term" value="P:intra-Golgi vesicle-mediated transport"/>
    <property type="evidence" value="ECO:0007669"/>
    <property type="project" value="UniProtKB-UniRule"/>
</dbReference>
<comment type="subcellular location">
    <subcellularLocation>
        <location evidence="1 10">Golgi apparatus membrane</location>
        <topology evidence="1 10">Peripheral membrane protein</topology>
    </subcellularLocation>
</comment>
<evidence type="ECO:0000256" key="1">
    <source>
        <dbReference type="ARBA" id="ARBA00004395"/>
    </source>
</evidence>